<dbReference type="CDD" id="cd00984">
    <property type="entry name" value="DnaB_C"/>
    <property type="match status" value="1"/>
</dbReference>
<evidence type="ECO:0000256" key="10">
    <source>
        <dbReference type="ARBA" id="ARBA00048954"/>
    </source>
</evidence>
<dbReference type="EC" id="5.6.2.3" evidence="11 12"/>
<name>A0ABT9YMM4_9BACI</name>
<accession>A0ABT9YMM4</accession>
<dbReference type="RefSeq" id="WP_306985727.1">
    <property type="nucleotide sequence ID" value="NZ_JAUSUA010000008.1"/>
</dbReference>
<dbReference type="Gene3D" id="3.40.50.300">
    <property type="entry name" value="P-loop containing nucleotide triphosphate hydrolases"/>
    <property type="match status" value="1"/>
</dbReference>
<keyword evidence="15" id="KW-1185">Reference proteome</keyword>
<dbReference type="NCBIfam" id="NF004384">
    <property type="entry name" value="PRK05748.1"/>
    <property type="match status" value="1"/>
</dbReference>
<dbReference type="InterPro" id="IPR007692">
    <property type="entry name" value="DNA_helicase_DnaB"/>
</dbReference>
<keyword evidence="2 12" id="KW-0639">Primosome</keyword>
<evidence type="ECO:0000313" key="14">
    <source>
        <dbReference type="EMBL" id="MDQ0209118.1"/>
    </source>
</evidence>
<dbReference type="PANTHER" id="PTHR30153">
    <property type="entry name" value="REPLICATIVE DNA HELICASE DNAB"/>
    <property type="match status" value="1"/>
</dbReference>
<dbReference type="PANTHER" id="PTHR30153:SF2">
    <property type="entry name" value="REPLICATIVE DNA HELICASE"/>
    <property type="match status" value="1"/>
</dbReference>
<dbReference type="PROSITE" id="PS51199">
    <property type="entry name" value="SF4_HELICASE"/>
    <property type="match status" value="1"/>
</dbReference>
<comment type="caution">
    <text evidence="14">The sequence shown here is derived from an EMBL/GenBank/DDBJ whole genome shotgun (WGS) entry which is preliminary data.</text>
</comment>
<evidence type="ECO:0000313" key="15">
    <source>
        <dbReference type="Proteomes" id="UP001225034"/>
    </source>
</evidence>
<evidence type="ECO:0000256" key="3">
    <source>
        <dbReference type="ARBA" id="ARBA00022705"/>
    </source>
</evidence>
<feature type="domain" description="SF4 helicase" evidence="13">
    <location>
        <begin position="179"/>
        <end position="445"/>
    </location>
</feature>
<dbReference type="Gene3D" id="1.10.860.10">
    <property type="entry name" value="DNAb Helicase, Chain A"/>
    <property type="match status" value="1"/>
</dbReference>
<keyword evidence="9" id="KW-0413">Isomerase</keyword>
<evidence type="ECO:0000256" key="5">
    <source>
        <dbReference type="ARBA" id="ARBA00022801"/>
    </source>
</evidence>
<evidence type="ECO:0000256" key="6">
    <source>
        <dbReference type="ARBA" id="ARBA00022806"/>
    </source>
</evidence>
<reference evidence="14 15" key="1">
    <citation type="submission" date="2023-07" db="EMBL/GenBank/DDBJ databases">
        <title>Genomic Encyclopedia of Type Strains, Phase IV (KMG-IV): sequencing the most valuable type-strain genomes for metagenomic binning, comparative biology and taxonomic classification.</title>
        <authorList>
            <person name="Goeker M."/>
        </authorList>
    </citation>
    <scope>NUCLEOTIDE SEQUENCE [LARGE SCALE GENOMIC DNA]</scope>
    <source>
        <strain evidence="14 15">DSM 19154</strain>
    </source>
</reference>
<protein>
    <recommendedName>
        <fullName evidence="11 12">Replicative DNA helicase</fullName>
        <ecNumber evidence="11 12">5.6.2.3</ecNumber>
    </recommendedName>
</protein>
<dbReference type="GO" id="GO:0016787">
    <property type="term" value="F:hydrolase activity"/>
    <property type="evidence" value="ECO:0007669"/>
    <property type="project" value="UniProtKB-KW"/>
</dbReference>
<gene>
    <name evidence="14" type="ORF">J2S05_003953</name>
</gene>
<dbReference type="InterPro" id="IPR016136">
    <property type="entry name" value="DNA_helicase_N/primase_C"/>
</dbReference>
<proteinExistence type="inferred from homology"/>
<dbReference type="Pfam" id="PF03796">
    <property type="entry name" value="DnaB_C"/>
    <property type="match status" value="1"/>
</dbReference>
<dbReference type="SUPFAM" id="SSF52540">
    <property type="entry name" value="P-loop containing nucleoside triphosphate hydrolases"/>
    <property type="match status" value="1"/>
</dbReference>
<dbReference type="Pfam" id="PF00772">
    <property type="entry name" value="DnaB"/>
    <property type="match status" value="1"/>
</dbReference>
<dbReference type="GO" id="GO:0003678">
    <property type="term" value="F:DNA helicase activity"/>
    <property type="evidence" value="ECO:0007669"/>
    <property type="project" value="UniProtKB-EC"/>
</dbReference>
<evidence type="ECO:0000256" key="8">
    <source>
        <dbReference type="ARBA" id="ARBA00023125"/>
    </source>
</evidence>
<dbReference type="InterPro" id="IPR027417">
    <property type="entry name" value="P-loop_NTPase"/>
</dbReference>
<dbReference type="NCBIfam" id="TIGR00665">
    <property type="entry name" value="DnaB"/>
    <property type="match status" value="1"/>
</dbReference>
<dbReference type="EMBL" id="JAUSUA010000008">
    <property type="protein sequence ID" value="MDQ0209118.1"/>
    <property type="molecule type" value="Genomic_DNA"/>
</dbReference>
<keyword evidence="8 12" id="KW-0238">DNA-binding</keyword>
<evidence type="ECO:0000256" key="7">
    <source>
        <dbReference type="ARBA" id="ARBA00022840"/>
    </source>
</evidence>
<keyword evidence="4 12" id="KW-0547">Nucleotide-binding</keyword>
<evidence type="ECO:0000256" key="12">
    <source>
        <dbReference type="RuleBase" id="RU362085"/>
    </source>
</evidence>
<dbReference type="InterPro" id="IPR007693">
    <property type="entry name" value="DNA_helicase_DnaB-like_N"/>
</dbReference>
<comment type="catalytic activity">
    <reaction evidence="10 12">
        <text>ATP + H2O = ADP + phosphate + H(+)</text>
        <dbReference type="Rhea" id="RHEA:13065"/>
        <dbReference type="ChEBI" id="CHEBI:15377"/>
        <dbReference type="ChEBI" id="CHEBI:15378"/>
        <dbReference type="ChEBI" id="CHEBI:30616"/>
        <dbReference type="ChEBI" id="CHEBI:43474"/>
        <dbReference type="ChEBI" id="CHEBI:456216"/>
        <dbReference type="EC" id="5.6.2.3"/>
    </reaction>
</comment>
<comment type="function">
    <text evidence="12">The main replicative DNA helicase, it participates in initiation and elongation during chromosome replication. Travels ahead of the DNA replisome, separating dsDNA into templates for DNA synthesis. A processive ATP-dependent 5'-3' DNA helicase it has DNA-dependent ATPase activity.</text>
</comment>
<keyword evidence="6 12" id="KW-0347">Helicase</keyword>
<evidence type="ECO:0000256" key="1">
    <source>
        <dbReference type="ARBA" id="ARBA00008428"/>
    </source>
</evidence>
<evidence type="ECO:0000256" key="11">
    <source>
        <dbReference type="NCBIfam" id="TIGR00665"/>
    </source>
</evidence>
<dbReference type="InterPro" id="IPR036185">
    <property type="entry name" value="DNA_heli_DnaB-like_N_sf"/>
</dbReference>
<evidence type="ECO:0000259" key="13">
    <source>
        <dbReference type="PROSITE" id="PS51199"/>
    </source>
</evidence>
<keyword evidence="5 12" id="KW-0378">Hydrolase</keyword>
<evidence type="ECO:0000256" key="9">
    <source>
        <dbReference type="ARBA" id="ARBA00023235"/>
    </source>
</evidence>
<keyword evidence="3 12" id="KW-0235">DNA replication</keyword>
<evidence type="ECO:0000256" key="4">
    <source>
        <dbReference type="ARBA" id="ARBA00022741"/>
    </source>
</evidence>
<comment type="similarity">
    <text evidence="1 12">Belongs to the helicase family. DnaB subfamily.</text>
</comment>
<sequence>MSELLTDRTPPQNIEAEQAVLGAIFLSDTALITSTERLIPEDFYRAAHQRIYQVMVELAEKGEPVDLVTVTADLQDRKWLEEIGGVSYLGDIANAVPTAANVEYYSRIVEEKSVLRRLIRVATDIAAEGYASEEEVDTILNEAEKTILEVSHRQNSSAFISIKDVLVETYDRIEMLQNQTGDITGIATGFSELDKMTAGFQRNDLIIVAARPSVGKTAFALNIAQNVATKTEENVAIFSLEMGASQLVQRMLCAEGNIDAQRMRTGALNDEDWQKLTMAMGSLSKAGIYIDDTPGVKVNDIRAKCRRLKQEGGLGMIMIDYLQLIQGNGRSGENRQQEVSEISRTLKAIARELEVPVIALSQLSRGVEQRQDKRPMMSDIRESGSIEQDADIVAFLYRDDYYDKESENQNIIEIIIAKQRNGPVGTVELAFVKEYNKFVNLDRRHDERDIPPGA</sequence>
<dbReference type="SMART" id="SM00382">
    <property type="entry name" value="AAA"/>
    <property type="match status" value="1"/>
</dbReference>
<organism evidence="14 15">
    <name type="scientific">Alkalicoccobacillus murimartini</name>
    <dbReference type="NCBI Taxonomy" id="171685"/>
    <lineage>
        <taxon>Bacteria</taxon>
        <taxon>Bacillati</taxon>
        <taxon>Bacillota</taxon>
        <taxon>Bacilli</taxon>
        <taxon>Bacillales</taxon>
        <taxon>Bacillaceae</taxon>
        <taxon>Alkalicoccobacillus</taxon>
    </lineage>
</organism>
<dbReference type="SUPFAM" id="SSF48024">
    <property type="entry name" value="N-terminal domain of DnaB helicase"/>
    <property type="match status" value="1"/>
</dbReference>
<evidence type="ECO:0000256" key="2">
    <source>
        <dbReference type="ARBA" id="ARBA00022515"/>
    </source>
</evidence>
<dbReference type="InterPro" id="IPR007694">
    <property type="entry name" value="DNA_helicase_DnaB-like_C"/>
</dbReference>
<dbReference type="Proteomes" id="UP001225034">
    <property type="component" value="Unassembled WGS sequence"/>
</dbReference>
<keyword evidence="7 12" id="KW-0067">ATP-binding</keyword>
<dbReference type="InterPro" id="IPR003593">
    <property type="entry name" value="AAA+_ATPase"/>
</dbReference>